<feature type="compositionally biased region" description="Low complexity" evidence="7">
    <location>
        <begin position="445"/>
        <end position="481"/>
    </location>
</feature>
<keyword evidence="4" id="KW-0967">Endosome</keyword>
<comment type="similarity">
    <text evidence="2">Belongs to the ubiquitin-conjugating enzyme family. UEV subfamily.</text>
</comment>
<organism evidence="9">
    <name type="scientific">Spumella elongata</name>
    <dbReference type="NCBI Taxonomy" id="89044"/>
    <lineage>
        <taxon>Eukaryota</taxon>
        <taxon>Sar</taxon>
        <taxon>Stramenopiles</taxon>
        <taxon>Ochrophyta</taxon>
        <taxon>Chrysophyceae</taxon>
        <taxon>Chromulinales</taxon>
        <taxon>Chromulinaceae</taxon>
        <taxon>Spumella</taxon>
    </lineage>
</organism>
<dbReference type="Pfam" id="PF09454">
    <property type="entry name" value="Vps23_core"/>
    <property type="match status" value="1"/>
</dbReference>
<feature type="domain" description="UEV" evidence="8">
    <location>
        <begin position="1"/>
        <end position="144"/>
    </location>
</feature>
<dbReference type="PANTHER" id="PTHR23306:SF3">
    <property type="entry name" value="TUMOR SUPPRESSOR PROTEIN 101"/>
    <property type="match status" value="1"/>
</dbReference>
<proteinExistence type="inferred from homology"/>
<dbReference type="AlphaFoldDB" id="A0A7S3GS02"/>
<dbReference type="Pfam" id="PF05743">
    <property type="entry name" value="UEV"/>
    <property type="match status" value="1"/>
</dbReference>
<keyword evidence="6" id="KW-0175">Coiled coil</keyword>
<evidence type="ECO:0000256" key="5">
    <source>
        <dbReference type="ARBA" id="ARBA00022927"/>
    </source>
</evidence>
<dbReference type="InterPro" id="IPR016135">
    <property type="entry name" value="UBQ-conjugating_enzyme/RWD"/>
</dbReference>
<dbReference type="Gene3D" id="6.10.140.820">
    <property type="match status" value="1"/>
</dbReference>
<dbReference type="GO" id="GO:0015031">
    <property type="term" value="P:protein transport"/>
    <property type="evidence" value="ECO:0007669"/>
    <property type="project" value="UniProtKB-KW"/>
</dbReference>
<evidence type="ECO:0000256" key="7">
    <source>
        <dbReference type="SAM" id="MobiDB-lite"/>
    </source>
</evidence>
<keyword evidence="5" id="KW-0653">Protein transport</keyword>
<dbReference type="EMBL" id="HBIC01007192">
    <property type="protein sequence ID" value="CAE0274873.1"/>
    <property type="molecule type" value="Transcribed_RNA"/>
</dbReference>
<evidence type="ECO:0000256" key="6">
    <source>
        <dbReference type="ARBA" id="ARBA00023054"/>
    </source>
</evidence>
<comment type="subcellular location">
    <subcellularLocation>
        <location evidence="1">Endosome</location>
    </subcellularLocation>
</comment>
<dbReference type="InterPro" id="IPR008883">
    <property type="entry name" value="UEV_N"/>
</dbReference>
<dbReference type="InterPro" id="IPR037202">
    <property type="entry name" value="ESCRT_assembly_dom"/>
</dbReference>
<protein>
    <recommendedName>
        <fullName evidence="8">UEV domain-containing protein</fullName>
    </recommendedName>
</protein>
<dbReference type="InterPro" id="IPR052070">
    <property type="entry name" value="ESCRT-I_UEV_domain"/>
</dbReference>
<dbReference type="CDD" id="cd11685">
    <property type="entry name" value="UEV_TSG101-like"/>
    <property type="match status" value="1"/>
</dbReference>
<dbReference type="PROSITE" id="PS51322">
    <property type="entry name" value="UEV"/>
    <property type="match status" value="1"/>
</dbReference>
<evidence type="ECO:0000256" key="3">
    <source>
        <dbReference type="ARBA" id="ARBA00022448"/>
    </source>
</evidence>
<dbReference type="Gene3D" id="3.10.110.10">
    <property type="entry name" value="Ubiquitin Conjugating Enzyme"/>
    <property type="match status" value="1"/>
</dbReference>
<accession>A0A7S3GS02</accession>
<dbReference type="InterPro" id="IPR017916">
    <property type="entry name" value="SB_dom"/>
</dbReference>
<feature type="compositionally biased region" description="Low complexity" evidence="7">
    <location>
        <begin position="427"/>
        <end position="437"/>
    </location>
</feature>
<keyword evidence="3" id="KW-0813">Transport</keyword>
<dbReference type="GO" id="GO:0008333">
    <property type="term" value="P:endosome to lysosome transport"/>
    <property type="evidence" value="ECO:0007669"/>
    <property type="project" value="TreeGrafter"/>
</dbReference>
<dbReference type="PANTHER" id="PTHR23306">
    <property type="entry name" value="TUMOR SUSCEPTIBILITY GENE 101 PROTEIN-RELATED"/>
    <property type="match status" value="1"/>
</dbReference>
<sequence length="525" mass="57265">MTSVDTLLVQLRYTNRTRVKADIDKLSKEYKTLIPRAVDYVHDNGAQSRLLVLSGTVPIFYNSVQYNIPVDLFLMIAYPSEPPKLYVRPTPNMTVKANHRHVSPDGLCYLPYLAEWNVNHSNLNGLVEIASSVFSIEPPLFTKPPGASAASPVNTSAHPAVTSTAAVQRPFAAQPALAYNPNAYSANTYNNTSNGNLSTYETYASPGAYSSGTYSPAVATPTAAAATAASSAYTSANADAMYIGTISSTKENDADKKAQLIDQVSMRMYEEIDRKQRKLRDELDAEMALSLTLSTSHDNATRTLRDLKACSAQYGEALTTLTKKSEELDLWNADTKNHPVLTAEQRVLPFDALSSQIVRLHSEINAIDDAFYHLERALVSSKNQTVDLNTFLKECRQLARKQFLSKVHLKKIHAECLQQEAEHATTHAHGASQATQPLQPPHPLQPAQYAQYQHQQQAQFTQQQQQLHAQPAAAAAYPPHHISSGPPLVPRAAVGANGSTGSNGAYAQYDGVSAVPYPGANTGRF</sequence>
<gene>
    <name evidence="9" type="ORF">SELO1098_LOCUS3701</name>
</gene>
<evidence type="ECO:0000256" key="1">
    <source>
        <dbReference type="ARBA" id="ARBA00004177"/>
    </source>
</evidence>
<reference evidence="9" key="1">
    <citation type="submission" date="2021-01" db="EMBL/GenBank/DDBJ databases">
        <authorList>
            <person name="Corre E."/>
            <person name="Pelletier E."/>
            <person name="Niang G."/>
            <person name="Scheremetjew M."/>
            <person name="Finn R."/>
            <person name="Kale V."/>
            <person name="Holt S."/>
            <person name="Cochrane G."/>
            <person name="Meng A."/>
            <person name="Brown T."/>
            <person name="Cohen L."/>
        </authorList>
    </citation>
    <scope>NUCLEOTIDE SEQUENCE</scope>
    <source>
        <strain evidence="9">CCAP 955/1</strain>
    </source>
</reference>
<name>A0A7S3GS02_9STRA</name>
<feature type="region of interest" description="Disordered" evidence="7">
    <location>
        <begin position="423"/>
        <end position="496"/>
    </location>
</feature>
<evidence type="ECO:0000256" key="2">
    <source>
        <dbReference type="ARBA" id="ARBA00009594"/>
    </source>
</evidence>
<dbReference type="SUPFAM" id="SSF140111">
    <property type="entry name" value="Endosomal sorting complex assembly domain"/>
    <property type="match status" value="1"/>
</dbReference>
<dbReference type="SUPFAM" id="SSF54495">
    <property type="entry name" value="UBC-like"/>
    <property type="match status" value="1"/>
</dbReference>
<dbReference type="GO" id="GO:0043130">
    <property type="term" value="F:ubiquitin binding"/>
    <property type="evidence" value="ECO:0007669"/>
    <property type="project" value="TreeGrafter"/>
</dbReference>
<evidence type="ECO:0000259" key="8">
    <source>
        <dbReference type="PROSITE" id="PS51322"/>
    </source>
</evidence>
<evidence type="ECO:0000313" key="9">
    <source>
        <dbReference type="EMBL" id="CAE0274873.1"/>
    </source>
</evidence>
<dbReference type="GO" id="GO:0000813">
    <property type="term" value="C:ESCRT I complex"/>
    <property type="evidence" value="ECO:0007669"/>
    <property type="project" value="TreeGrafter"/>
</dbReference>
<evidence type="ECO:0000256" key="4">
    <source>
        <dbReference type="ARBA" id="ARBA00022753"/>
    </source>
</evidence>